<dbReference type="GO" id="GO:0031072">
    <property type="term" value="F:heat shock protein binding"/>
    <property type="evidence" value="ECO:0007669"/>
    <property type="project" value="TreeGrafter"/>
</dbReference>
<evidence type="ECO:0000256" key="2">
    <source>
        <dbReference type="ARBA" id="ARBA00006222"/>
    </source>
</evidence>
<evidence type="ECO:0000256" key="1">
    <source>
        <dbReference type="ARBA" id="ARBA00004496"/>
    </source>
</evidence>
<dbReference type="InterPro" id="IPR038189">
    <property type="entry name" value="Cdc37_Hsp90-bd_sf"/>
</dbReference>
<comment type="similarity">
    <text evidence="2">Belongs to the CDC37 family.</text>
</comment>
<keyword evidence="4" id="KW-0143">Chaperone</keyword>
<dbReference type="EMBL" id="JANPWB010000002">
    <property type="protein sequence ID" value="KAJ1207064.1"/>
    <property type="molecule type" value="Genomic_DNA"/>
</dbReference>
<evidence type="ECO:0000259" key="7">
    <source>
        <dbReference type="SMART" id="SM01070"/>
    </source>
</evidence>
<name>A0AAV7VZE3_PLEWA</name>
<evidence type="ECO:0000256" key="6">
    <source>
        <dbReference type="ARBA" id="ARBA00040086"/>
    </source>
</evidence>
<dbReference type="InterPro" id="IPR004918">
    <property type="entry name" value="Cdc37"/>
</dbReference>
<dbReference type="FunFam" id="1.20.58.610:FF:000001">
    <property type="entry name" value="Hsp90 co-chaperone Cdc37-like 1"/>
    <property type="match status" value="1"/>
</dbReference>
<organism evidence="8 9">
    <name type="scientific">Pleurodeles waltl</name>
    <name type="common">Iberian ribbed newt</name>
    <dbReference type="NCBI Taxonomy" id="8319"/>
    <lineage>
        <taxon>Eukaryota</taxon>
        <taxon>Metazoa</taxon>
        <taxon>Chordata</taxon>
        <taxon>Craniata</taxon>
        <taxon>Vertebrata</taxon>
        <taxon>Euteleostomi</taxon>
        <taxon>Amphibia</taxon>
        <taxon>Batrachia</taxon>
        <taxon>Caudata</taxon>
        <taxon>Salamandroidea</taxon>
        <taxon>Salamandridae</taxon>
        <taxon>Pleurodelinae</taxon>
        <taxon>Pleurodeles</taxon>
    </lineage>
</organism>
<evidence type="ECO:0000256" key="5">
    <source>
        <dbReference type="ARBA" id="ARBA00037145"/>
    </source>
</evidence>
<feature type="domain" description="Cdc37 Hsp90 binding" evidence="7">
    <location>
        <begin position="119"/>
        <end position="266"/>
    </location>
</feature>
<protein>
    <recommendedName>
        <fullName evidence="6">Hsp90 co-chaperone Cdc37-like 1</fullName>
    </recommendedName>
</protein>
<dbReference type="GO" id="GO:0050821">
    <property type="term" value="P:protein stabilization"/>
    <property type="evidence" value="ECO:0007669"/>
    <property type="project" value="TreeGrafter"/>
</dbReference>
<dbReference type="Proteomes" id="UP001066276">
    <property type="component" value="Chromosome 1_2"/>
</dbReference>
<gene>
    <name evidence="8" type="ORF">NDU88_002456</name>
</gene>
<comment type="subcellular location">
    <subcellularLocation>
        <location evidence="1">Cytoplasm</location>
    </subcellularLocation>
</comment>
<dbReference type="Gene3D" id="1.20.58.610">
    <property type="entry name" value="Cdc37, Hsp90 binding domain"/>
    <property type="match status" value="1"/>
</dbReference>
<evidence type="ECO:0000256" key="3">
    <source>
        <dbReference type="ARBA" id="ARBA00022490"/>
    </source>
</evidence>
<proteinExistence type="inferred from homology"/>
<dbReference type="SUPFAM" id="SSF101391">
    <property type="entry name" value="Hsp90 co-chaperone CDC37"/>
    <property type="match status" value="1"/>
</dbReference>
<evidence type="ECO:0000313" key="8">
    <source>
        <dbReference type="EMBL" id="KAJ1207064.1"/>
    </source>
</evidence>
<reference evidence="8" key="1">
    <citation type="journal article" date="2022" name="bioRxiv">
        <title>Sequencing and chromosome-scale assembly of the giantPleurodeles waltlgenome.</title>
        <authorList>
            <person name="Brown T."/>
            <person name="Elewa A."/>
            <person name="Iarovenko S."/>
            <person name="Subramanian E."/>
            <person name="Araus A.J."/>
            <person name="Petzold A."/>
            <person name="Susuki M."/>
            <person name="Suzuki K.-i.T."/>
            <person name="Hayashi T."/>
            <person name="Toyoda A."/>
            <person name="Oliveira C."/>
            <person name="Osipova E."/>
            <person name="Leigh N.D."/>
            <person name="Simon A."/>
            <person name="Yun M.H."/>
        </authorList>
    </citation>
    <scope>NUCLEOTIDE SEQUENCE</scope>
    <source>
        <strain evidence="8">20211129_DDA</strain>
        <tissue evidence="8">Liver</tissue>
    </source>
</reference>
<dbReference type="Pfam" id="PF08565">
    <property type="entry name" value="CDC37_M"/>
    <property type="match status" value="1"/>
</dbReference>
<dbReference type="GO" id="GO:0051082">
    <property type="term" value="F:unfolded protein binding"/>
    <property type="evidence" value="ECO:0007669"/>
    <property type="project" value="TreeGrafter"/>
</dbReference>
<sequence>MDGPWGSRVGCDVAVNESDRELVSQQMYNSSLELECQRQAEFVKSSVECKWNLAEAQQKLCSLALHNSESMDQEQAKVQTEVFKLQQGEEAWRQKEEELLEEEGANHWNLDGVRQYGFNKTFINQNKRKPVKEEDPSKTFIQKYEDKIKHFGMLNRWADSQRFLSEYPDLVCEETSKYLLFWCFLLEAEQKRALMEQVAHQAVVMQFILEMAKGANVDPRGCFRLFFQKAQTGDAGYSEAFRSELEAFKERVKLFSDSSSSGQEAPSSPVFSFNLEPPRIVDLQPKNTDSSLNTEFYSCSGTIYQEDESKMMDTA</sequence>
<dbReference type="AlphaFoldDB" id="A0AAV7VZE3"/>
<dbReference type="GO" id="GO:0051087">
    <property type="term" value="F:protein-folding chaperone binding"/>
    <property type="evidence" value="ECO:0007669"/>
    <property type="project" value="TreeGrafter"/>
</dbReference>
<dbReference type="PANTHER" id="PTHR12800:SF2">
    <property type="entry name" value="HSP90 CO-CHAPERONE CDC37-LIKE 1"/>
    <property type="match status" value="1"/>
</dbReference>
<dbReference type="GO" id="GO:0005737">
    <property type="term" value="C:cytoplasm"/>
    <property type="evidence" value="ECO:0007669"/>
    <property type="project" value="UniProtKB-SubCell"/>
</dbReference>
<dbReference type="GO" id="GO:0006457">
    <property type="term" value="P:protein folding"/>
    <property type="evidence" value="ECO:0007669"/>
    <property type="project" value="TreeGrafter"/>
</dbReference>
<keyword evidence="9" id="KW-1185">Reference proteome</keyword>
<comment type="caution">
    <text evidence="8">The sequence shown here is derived from an EMBL/GenBank/DDBJ whole genome shotgun (WGS) entry which is preliminary data.</text>
</comment>
<dbReference type="PANTHER" id="PTHR12800">
    <property type="entry name" value="CDC37-RELATED"/>
    <property type="match status" value="1"/>
</dbReference>
<accession>A0AAV7VZE3</accession>
<dbReference type="SMART" id="SM01070">
    <property type="entry name" value="CDC37_M"/>
    <property type="match status" value="1"/>
</dbReference>
<comment type="function">
    <text evidence="5">Co-chaperone that binds to numerous proteins and promotes their interaction with Hsp70 and Hsp90.</text>
</comment>
<evidence type="ECO:0000313" key="9">
    <source>
        <dbReference type="Proteomes" id="UP001066276"/>
    </source>
</evidence>
<dbReference type="InterPro" id="IPR013874">
    <property type="entry name" value="Cdc37_Hsp90-bd"/>
</dbReference>
<evidence type="ECO:0000256" key="4">
    <source>
        <dbReference type="ARBA" id="ARBA00023186"/>
    </source>
</evidence>
<keyword evidence="3" id="KW-0963">Cytoplasm</keyword>